<protein>
    <submittedName>
        <fullName evidence="6">Pilus assembly protein CpaC</fullName>
    </submittedName>
</protein>
<feature type="chain" id="PRO_5011731659" evidence="2">
    <location>
        <begin position="28"/>
        <end position="415"/>
    </location>
</feature>
<keyword evidence="2" id="KW-0732">Signal</keyword>
<gene>
    <name evidence="6" type="ORF">SAMN05660742_11773</name>
</gene>
<evidence type="ECO:0000313" key="7">
    <source>
        <dbReference type="Proteomes" id="UP000199662"/>
    </source>
</evidence>
<dbReference type="PANTHER" id="PTHR30332">
    <property type="entry name" value="PROBABLE GENERAL SECRETION PATHWAY PROTEIN D"/>
    <property type="match status" value="1"/>
</dbReference>
<evidence type="ECO:0000313" key="6">
    <source>
        <dbReference type="EMBL" id="SEJ79797.1"/>
    </source>
</evidence>
<evidence type="ECO:0000259" key="4">
    <source>
        <dbReference type="Pfam" id="PF04972"/>
    </source>
</evidence>
<accession>A0A1H7BTZ4</accession>
<name>A0A1H7BTZ4_9FIRM</name>
<keyword evidence="7" id="KW-1185">Reference proteome</keyword>
<dbReference type="Pfam" id="PF00263">
    <property type="entry name" value="Secretin"/>
    <property type="match status" value="1"/>
</dbReference>
<evidence type="ECO:0000256" key="2">
    <source>
        <dbReference type="SAM" id="SignalP"/>
    </source>
</evidence>
<dbReference type="InterPro" id="IPR032789">
    <property type="entry name" value="T2SS-T3SS_pil_N"/>
</dbReference>
<dbReference type="AlphaFoldDB" id="A0A1H7BTZ4"/>
<dbReference type="InterPro" id="IPR001775">
    <property type="entry name" value="GspD/PilQ"/>
</dbReference>
<dbReference type="GO" id="GO:0015627">
    <property type="term" value="C:type II protein secretion system complex"/>
    <property type="evidence" value="ECO:0007669"/>
    <property type="project" value="TreeGrafter"/>
</dbReference>
<dbReference type="PRINTS" id="PR01032">
    <property type="entry name" value="PHAGEIV"/>
</dbReference>
<feature type="domain" description="BON" evidence="4">
    <location>
        <begin position="104"/>
        <end position="155"/>
    </location>
</feature>
<dbReference type="GO" id="GO:0009306">
    <property type="term" value="P:protein secretion"/>
    <property type="evidence" value="ECO:0007669"/>
    <property type="project" value="InterPro"/>
</dbReference>
<reference evidence="6 7" key="1">
    <citation type="submission" date="2016-10" db="EMBL/GenBank/DDBJ databases">
        <authorList>
            <person name="de Groot N.N."/>
        </authorList>
    </citation>
    <scope>NUCLEOTIDE SEQUENCE [LARGE SCALE GENOMIC DNA]</scope>
    <source>
        <strain evidence="6 7">DSM 2179</strain>
    </source>
</reference>
<dbReference type="InterPro" id="IPR004846">
    <property type="entry name" value="T2SS/T3SS_dom"/>
</dbReference>
<comment type="similarity">
    <text evidence="1">Belongs to the bacterial secretin family.</text>
</comment>
<organism evidence="6 7">
    <name type="scientific">Propionispira arboris</name>
    <dbReference type="NCBI Taxonomy" id="84035"/>
    <lineage>
        <taxon>Bacteria</taxon>
        <taxon>Bacillati</taxon>
        <taxon>Bacillota</taxon>
        <taxon>Negativicutes</taxon>
        <taxon>Selenomonadales</taxon>
        <taxon>Selenomonadaceae</taxon>
        <taxon>Propionispira</taxon>
    </lineage>
</organism>
<feature type="signal peptide" evidence="2">
    <location>
        <begin position="1"/>
        <end position="27"/>
    </location>
</feature>
<dbReference type="PANTHER" id="PTHR30332:SF17">
    <property type="entry name" value="TYPE IV PILIATION SYSTEM PROTEIN DR_0774-RELATED"/>
    <property type="match status" value="1"/>
</dbReference>
<dbReference type="RefSeq" id="WP_019553788.1">
    <property type="nucleotide sequence ID" value="NZ_FNZK01000017.1"/>
</dbReference>
<dbReference type="Pfam" id="PF13629">
    <property type="entry name" value="T2SS-T3SS_pil_N"/>
    <property type="match status" value="1"/>
</dbReference>
<feature type="domain" description="Type II/III secretion system secretin-like" evidence="3">
    <location>
        <begin position="234"/>
        <end position="395"/>
    </location>
</feature>
<evidence type="ECO:0000259" key="3">
    <source>
        <dbReference type="Pfam" id="PF00263"/>
    </source>
</evidence>
<evidence type="ECO:0000256" key="1">
    <source>
        <dbReference type="RuleBase" id="RU004003"/>
    </source>
</evidence>
<evidence type="ECO:0000259" key="5">
    <source>
        <dbReference type="Pfam" id="PF13629"/>
    </source>
</evidence>
<dbReference type="Proteomes" id="UP000199662">
    <property type="component" value="Unassembled WGS sequence"/>
</dbReference>
<dbReference type="EMBL" id="FNZK01000017">
    <property type="protein sequence ID" value="SEJ79797.1"/>
    <property type="molecule type" value="Genomic_DNA"/>
</dbReference>
<dbReference type="PRINTS" id="PR00811">
    <property type="entry name" value="BCTERIALGSPD"/>
</dbReference>
<sequence length="415" mass="44998">MRIMTNTYKCLFVAICFVFYTVGTVQAEGNLTMDANQSLYLNAGAPIDRIAVANPEIADVTVLSKEDMLVVAKKPGTTTLYIWTMDGIRQEYTVTIQDHDTQTSLVIAKMIGYPNIRVEKISDKVLLKGSVLNQLEKNRAEKIAEMYGAKVVDLLEMTHPSQIRLEAKIVEISTDKVKKLGIQYANASSIDTTTGIVTIGSTGVFGFGQTFSNTRDTSSSKLGGYADINATLQALITNGDAKILSQPSMITMSGEKANILVGGEIPIPTGNSDGQVTVEWREYGIKLNIEPQVDADNQITSKVQAEVSSLDSSNAVAVSSSISIPALLSRKAETVIHLSSGSTMVIGGLLSSNESKQVLKFPFLGDLPIIGQFFRSTTTSKSHREIIILVTPTLVDETTPTKMSDEIKKMLEDKK</sequence>
<proteinExistence type="inferred from homology"/>
<feature type="domain" description="Pilus formation protein N-terminal" evidence="5">
    <location>
        <begin position="29"/>
        <end position="95"/>
    </location>
</feature>
<dbReference type="InterPro" id="IPR007055">
    <property type="entry name" value="BON_dom"/>
</dbReference>
<dbReference type="InterPro" id="IPR050810">
    <property type="entry name" value="Bact_Secretion_Sys_Channel"/>
</dbReference>
<dbReference type="STRING" id="84035.SAMN05660742_11773"/>
<dbReference type="Pfam" id="PF04972">
    <property type="entry name" value="BON"/>
    <property type="match status" value="1"/>
</dbReference>